<evidence type="ECO:0000256" key="1">
    <source>
        <dbReference type="ARBA" id="ARBA00009067"/>
    </source>
</evidence>
<dbReference type="Proteomes" id="UP000041827">
    <property type="component" value="Unassembled WGS sequence"/>
</dbReference>
<name>A0A0T8U8Y4_9STRE</name>
<evidence type="ECO:0000256" key="2">
    <source>
        <dbReference type="SAM" id="Phobius"/>
    </source>
</evidence>
<dbReference type="EMBL" id="CMJT01000009">
    <property type="protein sequence ID" value="CKA96891.1"/>
    <property type="molecule type" value="Genomic_DNA"/>
</dbReference>
<dbReference type="GO" id="GO:0080120">
    <property type="term" value="P:CAAX-box protein maturation"/>
    <property type="evidence" value="ECO:0007669"/>
    <property type="project" value="UniProtKB-ARBA"/>
</dbReference>
<feature type="transmembrane region" description="Helical" evidence="2">
    <location>
        <begin position="172"/>
        <end position="196"/>
    </location>
</feature>
<organism evidence="4 5">
    <name type="scientific">Streptococcus pseudopneumoniae</name>
    <dbReference type="NCBI Taxonomy" id="257758"/>
    <lineage>
        <taxon>Bacteria</taxon>
        <taxon>Bacillati</taxon>
        <taxon>Bacillota</taxon>
        <taxon>Bacilli</taxon>
        <taxon>Lactobacillales</taxon>
        <taxon>Streptococcaceae</taxon>
        <taxon>Streptococcus</taxon>
    </lineage>
</organism>
<keyword evidence="2" id="KW-1133">Transmembrane helix</keyword>
<dbReference type="GO" id="GO:0004175">
    <property type="term" value="F:endopeptidase activity"/>
    <property type="evidence" value="ECO:0007669"/>
    <property type="project" value="UniProtKB-ARBA"/>
</dbReference>
<keyword evidence="2" id="KW-0472">Membrane</keyword>
<feature type="transmembrane region" description="Helical" evidence="2">
    <location>
        <begin position="34"/>
        <end position="53"/>
    </location>
</feature>
<feature type="domain" description="CAAX prenyl protease 2/Lysostaphin resistance protein A-like" evidence="3">
    <location>
        <begin position="110"/>
        <end position="192"/>
    </location>
</feature>
<evidence type="ECO:0000313" key="4">
    <source>
        <dbReference type="EMBL" id="CKA96891.1"/>
    </source>
</evidence>
<gene>
    <name evidence="4" type="ORF">ERS021757_01140</name>
</gene>
<accession>A0A0T8U8Y4</accession>
<proteinExistence type="inferred from homology"/>
<feature type="transmembrane region" description="Helical" evidence="2">
    <location>
        <begin position="131"/>
        <end position="152"/>
    </location>
</feature>
<feature type="transmembrane region" description="Helical" evidence="2">
    <location>
        <begin position="59"/>
        <end position="78"/>
    </location>
</feature>
<evidence type="ECO:0000313" key="5">
    <source>
        <dbReference type="Proteomes" id="UP000041827"/>
    </source>
</evidence>
<evidence type="ECO:0000259" key="3">
    <source>
        <dbReference type="Pfam" id="PF02517"/>
    </source>
</evidence>
<dbReference type="Pfam" id="PF02517">
    <property type="entry name" value="Rce1-like"/>
    <property type="match status" value="1"/>
</dbReference>
<sequence>MLRSIFIIFISYWIAVPLSYQIRKVVRGDLVLQIARIIAVDVPFLIVYFIFDFPRVDNYNLSLGVIISLIFALCYILLDWKNISYANNIAVFPFLKKPKRYQLYSRFGEITIVPIIEELFFRGTIPINGDIVETLVIFIFSGLLFSFAHYIVESRELQTNLKLWVLSLFSFIIYFITKNIIFSIIFHVICNIPWFISNYRLYKYNIRRESLKYVRQK</sequence>
<comment type="similarity">
    <text evidence="1">Belongs to the UPF0177 family.</text>
</comment>
<protein>
    <submittedName>
        <fullName evidence="4">ABI domain membrane protein</fullName>
    </submittedName>
</protein>
<dbReference type="RefSeq" id="WP_050261623.1">
    <property type="nucleotide sequence ID" value="NZ_CMJT01000009.1"/>
</dbReference>
<reference evidence="5" key="1">
    <citation type="submission" date="2015-03" db="EMBL/GenBank/DDBJ databases">
        <authorList>
            <consortium name="Pathogen Informatics"/>
        </authorList>
    </citation>
    <scope>NUCLEOTIDE SEQUENCE [LARGE SCALE GENOMIC DNA]</scope>
    <source>
        <strain evidence="5">SMRU2248</strain>
    </source>
</reference>
<feature type="transmembrane region" description="Helical" evidence="2">
    <location>
        <begin position="6"/>
        <end position="22"/>
    </location>
</feature>
<keyword evidence="2" id="KW-0812">Transmembrane</keyword>
<dbReference type="InterPro" id="IPR003675">
    <property type="entry name" value="Rce1/LyrA-like_dom"/>
</dbReference>
<dbReference type="AlphaFoldDB" id="A0A0T8U8Y4"/>